<keyword evidence="2" id="KW-0804">Transcription</keyword>
<gene>
    <name evidence="5" type="primary">Foxo3_2</name>
    <name evidence="5" type="ORF">GTO92_0020744</name>
</gene>
<feature type="compositionally biased region" description="Polar residues" evidence="3">
    <location>
        <begin position="84"/>
        <end position="96"/>
    </location>
</feature>
<feature type="region of interest" description="Disordered" evidence="3">
    <location>
        <begin position="358"/>
        <end position="430"/>
    </location>
</feature>
<dbReference type="EMBL" id="JAAWVN010007908">
    <property type="protein sequence ID" value="MBN3290411.1"/>
    <property type="molecule type" value="Genomic_DNA"/>
</dbReference>
<feature type="compositionally biased region" description="Basic residues" evidence="3">
    <location>
        <begin position="27"/>
        <end position="38"/>
    </location>
</feature>
<name>A0ABS2YVZ9_POLSE</name>
<evidence type="ECO:0000259" key="4">
    <source>
        <dbReference type="Pfam" id="PF16675"/>
    </source>
</evidence>
<feature type="compositionally biased region" description="Low complexity" evidence="3">
    <location>
        <begin position="39"/>
        <end position="65"/>
    </location>
</feature>
<evidence type="ECO:0000256" key="2">
    <source>
        <dbReference type="ARBA" id="ARBA00023163"/>
    </source>
</evidence>
<protein>
    <submittedName>
        <fullName evidence="5">FOXO3 protein</fullName>
    </submittedName>
</protein>
<feature type="compositionally biased region" description="Polar residues" evidence="3">
    <location>
        <begin position="115"/>
        <end position="134"/>
    </location>
</feature>
<dbReference type="PANTHER" id="PTHR45767:SF5">
    <property type="entry name" value="FORKHEAD BOX PROTEIN O6"/>
    <property type="match status" value="1"/>
</dbReference>
<feature type="compositionally biased region" description="Acidic residues" evidence="3">
    <location>
        <begin position="103"/>
        <end position="112"/>
    </location>
</feature>
<dbReference type="Pfam" id="PF16675">
    <property type="entry name" value="FOXO_KIX_bdg"/>
    <property type="match status" value="1"/>
</dbReference>
<proteinExistence type="predicted"/>
<keyword evidence="6" id="KW-1185">Reference proteome</keyword>
<feature type="region of interest" description="Disordered" evidence="3">
    <location>
        <begin position="1"/>
        <end position="134"/>
    </location>
</feature>
<feature type="compositionally biased region" description="Basic residues" evidence="3">
    <location>
        <begin position="400"/>
        <end position="413"/>
    </location>
</feature>
<keyword evidence="1" id="KW-0805">Transcription regulation</keyword>
<feature type="non-terminal residue" evidence="5">
    <location>
        <position position="1"/>
    </location>
</feature>
<feature type="non-terminal residue" evidence="5">
    <location>
        <position position="430"/>
    </location>
</feature>
<evidence type="ECO:0000256" key="1">
    <source>
        <dbReference type="ARBA" id="ARBA00023015"/>
    </source>
</evidence>
<evidence type="ECO:0000313" key="5">
    <source>
        <dbReference type="EMBL" id="MBN3290411.1"/>
    </source>
</evidence>
<feature type="region of interest" description="Disordered" evidence="3">
    <location>
        <begin position="192"/>
        <end position="217"/>
    </location>
</feature>
<accession>A0ABS2YVZ9</accession>
<evidence type="ECO:0000313" key="6">
    <source>
        <dbReference type="Proteomes" id="UP001166052"/>
    </source>
</evidence>
<comment type="caution">
    <text evidence="5">The sequence shown here is derived from an EMBL/GenBank/DDBJ whole genome shotgun (WGS) entry which is preliminary data.</text>
</comment>
<feature type="domain" description="FOXO protein KIX-binding" evidence="4">
    <location>
        <begin position="133"/>
        <end position="203"/>
    </location>
</feature>
<dbReference type="Proteomes" id="UP001166052">
    <property type="component" value="Unassembled WGS sequence"/>
</dbReference>
<evidence type="ECO:0000256" key="3">
    <source>
        <dbReference type="SAM" id="MobiDB-lite"/>
    </source>
</evidence>
<dbReference type="PANTHER" id="PTHR45767">
    <property type="entry name" value="FORKHEAD BOX PROTEIN O"/>
    <property type="match status" value="1"/>
</dbReference>
<dbReference type="InterPro" id="IPR032068">
    <property type="entry name" value="FOXO_KIX-bd"/>
</dbReference>
<sequence>MLNPDGGKSGKAPRRRAVSMDNNSKYLKSKGRASKKKAAAAVAAMQASQDPSEGSSPGSKWSPSGSGSGGGGEEFDSWTDIRSRANSSASTLSNRLSPIIANDELDEMEPEEGPSCSTSPRMYPSPSNTLSPATIQENKPTTFQTTPVRIPVSHYSNPASLQDLLTSTSTYRSSKDLLLSQEADSMMARPNQGVATSHSHSHSLPLPHRQSCSSGARGVNSVGLMPAYGNSLKVDSLYHPSHPSSHGHLPASTALPPNPAIRPCQIPCTGLTTRTLTIITFTRITGATTTTTTSTTTTPTSACHQTWTSTCFTAAWTVMSNPSSSTISWTPQRNLTSILTARCHRGIWQPCWAWGASRGRHKPTTTRAGCQGEEGPGGSATPSPNPQPASPSPTAQLAKAVRRPARYLLRPKRGVSDRLGRTCQPEVAQR</sequence>
<organism evidence="5 6">
    <name type="scientific">Polypterus senegalus</name>
    <name type="common">Senegal bichir</name>
    <dbReference type="NCBI Taxonomy" id="55291"/>
    <lineage>
        <taxon>Eukaryota</taxon>
        <taxon>Metazoa</taxon>
        <taxon>Chordata</taxon>
        <taxon>Craniata</taxon>
        <taxon>Vertebrata</taxon>
        <taxon>Euteleostomi</taxon>
        <taxon>Actinopterygii</taxon>
        <taxon>Polypteriformes</taxon>
        <taxon>Polypteridae</taxon>
        <taxon>Polypterus</taxon>
    </lineage>
</organism>
<reference evidence="5" key="1">
    <citation type="journal article" date="2021" name="Cell">
        <title>Tracing the genetic footprints of vertebrate landing in non-teleost ray-finned fishes.</title>
        <authorList>
            <person name="Bi X."/>
            <person name="Wang K."/>
            <person name="Yang L."/>
            <person name="Pan H."/>
            <person name="Jiang H."/>
            <person name="Wei Q."/>
            <person name="Fang M."/>
            <person name="Yu H."/>
            <person name="Zhu C."/>
            <person name="Cai Y."/>
            <person name="He Y."/>
            <person name="Gan X."/>
            <person name="Zeng H."/>
            <person name="Yu D."/>
            <person name="Zhu Y."/>
            <person name="Jiang H."/>
            <person name="Qiu Q."/>
            <person name="Yang H."/>
            <person name="Zhang Y.E."/>
            <person name="Wang W."/>
            <person name="Zhu M."/>
            <person name="He S."/>
            <person name="Zhang G."/>
        </authorList>
    </citation>
    <scope>NUCLEOTIDE SEQUENCE</scope>
    <source>
        <strain evidence="5">Bchr_001</strain>
    </source>
</reference>